<dbReference type="Pfam" id="PF01548">
    <property type="entry name" value="DEDD_Tnp_IS110"/>
    <property type="match status" value="1"/>
</dbReference>
<evidence type="ECO:0000313" key="4">
    <source>
        <dbReference type="Proteomes" id="UP000630353"/>
    </source>
</evidence>
<keyword evidence="4" id="KW-1185">Reference proteome</keyword>
<organism evidence="3 4">
    <name type="scientific">Thalassobaculum fulvum</name>
    <dbReference type="NCBI Taxonomy" id="1633335"/>
    <lineage>
        <taxon>Bacteria</taxon>
        <taxon>Pseudomonadati</taxon>
        <taxon>Pseudomonadota</taxon>
        <taxon>Alphaproteobacteria</taxon>
        <taxon>Rhodospirillales</taxon>
        <taxon>Thalassobaculaceae</taxon>
        <taxon>Thalassobaculum</taxon>
    </lineage>
</organism>
<dbReference type="GO" id="GO:0004803">
    <property type="term" value="F:transposase activity"/>
    <property type="evidence" value="ECO:0007669"/>
    <property type="project" value="InterPro"/>
</dbReference>
<dbReference type="InterPro" id="IPR003346">
    <property type="entry name" value="Transposase_20"/>
</dbReference>
<comment type="caution">
    <text evidence="3">The sequence shown here is derived from an EMBL/GenBank/DDBJ whole genome shotgun (WGS) entry which is preliminary data.</text>
</comment>
<dbReference type="GO" id="GO:0006313">
    <property type="term" value="P:DNA transposition"/>
    <property type="evidence" value="ECO:0007669"/>
    <property type="project" value="InterPro"/>
</dbReference>
<reference evidence="3" key="1">
    <citation type="journal article" date="2014" name="Int. J. Syst. Evol. Microbiol.">
        <title>Complete genome sequence of Corynebacterium casei LMG S-19264T (=DSM 44701T), isolated from a smear-ripened cheese.</title>
        <authorList>
            <consortium name="US DOE Joint Genome Institute (JGI-PGF)"/>
            <person name="Walter F."/>
            <person name="Albersmeier A."/>
            <person name="Kalinowski J."/>
            <person name="Ruckert C."/>
        </authorList>
    </citation>
    <scope>NUCLEOTIDE SEQUENCE</scope>
    <source>
        <strain evidence="3">KCTC 42651</strain>
    </source>
</reference>
<dbReference type="EMBL" id="BMZS01000022">
    <property type="protein sequence ID" value="GHD64238.1"/>
    <property type="molecule type" value="Genomic_DNA"/>
</dbReference>
<evidence type="ECO:0000259" key="1">
    <source>
        <dbReference type="Pfam" id="PF01548"/>
    </source>
</evidence>
<protein>
    <submittedName>
        <fullName evidence="3">IS110 family transposase</fullName>
    </submittedName>
</protein>
<proteinExistence type="predicted"/>
<gene>
    <name evidence="3" type="ORF">GCM10017083_55520</name>
</gene>
<evidence type="ECO:0000313" key="3">
    <source>
        <dbReference type="EMBL" id="GHD64238.1"/>
    </source>
</evidence>
<name>A0A919CSN1_9PROT</name>
<dbReference type="InterPro" id="IPR002525">
    <property type="entry name" value="Transp_IS110-like_N"/>
</dbReference>
<sequence>MSTIAHSILAIDISKDRLDISTLPARRRWSCGNDTEGLARVVGQARRQQATVIFEATSVYDRGLIKALDAAGLPYHRANPRKARQFARAAGFLAKTDRVDSDMLAAYAASVPLSLAEPVAAERQAVRRLLDRREQLVAMRKAEMVRRQQIDDPEIAGEVDDHILELTRRIDDYEARIEEAMRHSTLAPIKTWLVSAPGVAGLTSAGLVAGLPELGRRSAKTISALVGIAPIARDSGKLRGRRTIWGGRAHIRRLLFLAARHAMKNPAFKPFADRLLEAGKPRKLVIIAVARKLLVVLNTMVKEQRPFRPADA</sequence>
<accession>A0A919CSN1</accession>
<dbReference type="PANTHER" id="PTHR33055:SF13">
    <property type="entry name" value="TRANSPOSASE"/>
    <property type="match status" value="1"/>
</dbReference>
<evidence type="ECO:0000259" key="2">
    <source>
        <dbReference type="Pfam" id="PF02371"/>
    </source>
</evidence>
<dbReference type="InterPro" id="IPR047650">
    <property type="entry name" value="Transpos_IS110"/>
</dbReference>
<dbReference type="Pfam" id="PF02371">
    <property type="entry name" value="Transposase_20"/>
    <property type="match status" value="1"/>
</dbReference>
<feature type="domain" description="Transposase IS116/IS110/IS902 C-terminal" evidence="2">
    <location>
        <begin position="193"/>
        <end position="270"/>
    </location>
</feature>
<dbReference type="AlphaFoldDB" id="A0A919CSN1"/>
<dbReference type="GO" id="GO:0003677">
    <property type="term" value="F:DNA binding"/>
    <property type="evidence" value="ECO:0007669"/>
    <property type="project" value="InterPro"/>
</dbReference>
<dbReference type="PANTHER" id="PTHR33055">
    <property type="entry name" value="TRANSPOSASE FOR INSERTION SEQUENCE ELEMENT IS1111A"/>
    <property type="match status" value="1"/>
</dbReference>
<feature type="domain" description="Transposase IS110-like N-terminal" evidence="1">
    <location>
        <begin position="11"/>
        <end position="146"/>
    </location>
</feature>
<reference evidence="3" key="2">
    <citation type="submission" date="2020-09" db="EMBL/GenBank/DDBJ databases">
        <authorList>
            <person name="Sun Q."/>
            <person name="Kim S."/>
        </authorList>
    </citation>
    <scope>NUCLEOTIDE SEQUENCE</scope>
    <source>
        <strain evidence="3">KCTC 42651</strain>
    </source>
</reference>
<dbReference type="Proteomes" id="UP000630353">
    <property type="component" value="Unassembled WGS sequence"/>
</dbReference>